<sequence>MTYEFDFDLTGISKSFFRELSKFIEKRNIPEGVGNIAQEAVDRFDLQEKTGVPVGDALRVVNDMIGIYVRNMAQEEGFTKASDRALFLPHCSRKYMDKRCQAEFDPEYSTYYCNHCSEDCLVNKATQLGEGEGYDVYVLPGGSCIPKIMMKEDYEAVLGVACSDEIKLGFKHLEKYDGDVSFQGIPLLKNGCSNTEFNMETLEKTM</sequence>
<keyword evidence="2" id="KW-1185">Reference proteome</keyword>
<protein>
    <recommendedName>
        <fullName evidence="3">DUF116 domain-containing protein</fullName>
    </recommendedName>
</protein>
<accession>A0A133U9Q6</accession>
<reference evidence="1 2" key="1">
    <citation type="journal article" date="2016" name="Sci. Rep.">
        <title>Metabolic traits of an uncultured archaeal lineage -MSBL1- from brine pools of the Red Sea.</title>
        <authorList>
            <person name="Mwirichia R."/>
            <person name="Alam I."/>
            <person name="Rashid M."/>
            <person name="Vinu M."/>
            <person name="Ba-Alawi W."/>
            <person name="Anthony Kamau A."/>
            <person name="Kamanda Ngugi D."/>
            <person name="Goker M."/>
            <person name="Klenk H.P."/>
            <person name="Bajic V."/>
            <person name="Stingl U."/>
        </authorList>
    </citation>
    <scope>NUCLEOTIDE SEQUENCE [LARGE SCALE GENOMIC DNA]</scope>
    <source>
        <strain evidence="1">SCGC-AAA259A05</strain>
    </source>
</reference>
<evidence type="ECO:0008006" key="3">
    <source>
        <dbReference type="Google" id="ProtNLM"/>
    </source>
</evidence>
<evidence type="ECO:0000313" key="1">
    <source>
        <dbReference type="EMBL" id="KXA90932.1"/>
    </source>
</evidence>
<dbReference type="EMBL" id="LHXJ01000030">
    <property type="protein sequence ID" value="KXA90932.1"/>
    <property type="molecule type" value="Genomic_DNA"/>
</dbReference>
<dbReference type="PANTHER" id="PTHR43801:SF1">
    <property type="entry name" value="POLYPRENYL SYNTHETASE"/>
    <property type="match status" value="1"/>
</dbReference>
<evidence type="ECO:0000313" key="2">
    <source>
        <dbReference type="Proteomes" id="UP000070163"/>
    </source>
</evidence>
<name>A0A133U9Q6_9EURY</name>
<dbReference type="Pfam" id="PF01976">
    <property type="entry name" value="DUF116"/>
    <property type="match status" value="1"/>
</dbReference>
<dbReference type="InterPro" id="IPR002829">
    <property type="entry name" value="DUF116"/>
</dbReference>
<proteinExistence type="predicted"/>
<comment type="caution">
    <text evidence="1">The sequence shown here is derived from an EMBL/GenBank/DDBJ whole genome shotgun (WGS) entry which is preliminary data.</text>
</comment>
<dbReference type="Proteomes" id="UP000070163">
    <property type="component" value="Unassembled WGS sequence"/>
</dbReference>
<organism evidence="1 2">
    <name type="scientific">candidate division MSBL1 archaeon SCGC-AAA259A05</name>
    <dbReference type="NCBI Taxonomy" id="1698259"/>
    <lineage>
        <taxon>Archaea</taxon>
        <taxon>Methanobacteriati</taxon>
        <taxon>Methanobacteriota</taxon>
        <taxon>candidate division MSBL1</taxon>
    </lineage>
</organism>
<gene>
    <name evidence="1" type="ORF">AKJ57_03065</name>
</gene>
<dbReference type="AlphaFoldDB" id="A0A133U9Q6"/>
<dbReference type="PANTHER" id="PTHR43801">
    <property type="entry name" value="NUCLEOTIDE-BINDING PROTEIN-RELATED"/>
    <property type="match status" value="1"/>
</dbReference>